<keyword evidence="3" id="KW-1185">Reference proteome</keyword>
<dbReference type="Proteomes" id="UP001066276">
    <property type="component" value="Chromosome 2_1"/>
</dbReference>
<feature type="compositionally biased region" description="Basic and acidic residues" evidence="1">
    <location>
        <begin position="104"/>
        <end position="120"/>
    </location>
</feature>
<organism evidence="2 3">
    <name type="scientific">Pleurodeles waltl</name>
    <name type="common">Iberian ribbed newt</name>
    <dbReference type="NCBI Taxonomy" id="8319"/>
    <lineage>
        <taxon>Eukaryota</taxon>
        <taxon>Metazoa</taxon>
        <taxon>Chordata</taxon>
        <taxon>Craniata</taxon>
        <taxon>Vertebrata</taxon>
        <taxon>Euteleostomi</taxon>
        <taxon>Amphibia</taxon>
        <taxon>Batrachia</taxon>
        <taxon>Caudata</taxon>
        <taxon>Salamandroidea</taxon>
        <taxon>Salamandridae</taxon>
        <taxon>Pleurodelinae</taxon>
        <taxon>Pleurodeles</taxon>
    </lineage>
</organism>
<name>A0AAV7VRE6_PLEWA</name>
<dbReference type="EMBL" id="JANPWB010000003">
    <property type="protein sequence ID" value="KAJ1204259.1"/>
    <property type="molecule type" value="Genomic_DNA"/>
</dbReference>
<feature type="compositionally biased region" description="Basic and acidic residues" evidence="1">
    <location>
        <begin position="54"/>
        <end position="96"/>
    </location>
</feature>
<accession>A0AAV7VRE6</accession>
<sequence>MTWHAVPEKRHRNVALVVLTLGLPAESYPRGTLWGIAKLKVSSALDIRVTETANKGEEKPERERAGELEEETRTETEDERRTSGERSRKQQAEPSRRRTIARTRAKEEGNQTQREAWKKV</sequence>
<feature type="region of interest" description="Disordered" evidence="1">
    <location>
        <begin position="51"/>
        <end position="120"/>
    </location>
</feature>
<protein>
    <submittedName>
        <fullName evidence="2">Uncharacterized protein</fullName>
    </submittedName>
</protein>
<reference evidence="2" key="1">
    <citation type="journal article" date="2022" name="bioRxiv">
        <title>Sequencing and chromosome-scale assembly of the giantPleurodeles waltlgenome.</title>
        <authorList>
            <person name="Brown T."/>
            <person name="Elewa A."/>
            <person name="Iarovenko S."/>
            <person name="Subramanian E."/>
            <person name="Araus A.J."/>
            <person name="Petzold A."/>
            <person name="Susuki M."/>
            <person name="Suzuki K.-i.T."/>
            <person name="Hayashi T."/>
            <person name="Toyoda A."/>
            <person name="Oliveira C."/>
            <person name="Osipova E."/>
            <person name="Leigh N.D."/>
            <person name="Simon A."/>
            <person name="Yun M.H."/>
        </authorList>
    </citation>
    <scope>NUCLEOTIDE SEQUENCE</scope>
    <source>
        <strain evidence="2">20211129_DDA</strain>
        <tissue evidence="2">Liver</tissue>
    </source>
</reference>
<proteinExistence type="predicted"/>
<evidence type="ECO:0000313" key="2">
    <source>
        <dbReference type="EMBL" id="KAJ1204259.1"/>
    </source>
</evidence>
<dbReference type="AlphaFoldDB" id="A0AAV7VRE6"/>
<evidence type="ECO:0000256" key="1">
    <source>
        <dbReference type="SAM" id="MobiDB-lite"/>
    </source>
</evidence>
<gene>
    <name evidence="2" type="ORF">NDU88_008040</name>
</gene>
<comment type="caution">
    <text evidence="2">The sequence shown here is derived from an EMBL/GenBank/DDBJ whole genome shotgun (WGS) entry which is preliminary data.</text>
</comment>
<evidence type="ECO:0000313" key="3">
    <source>
        <dbReference type="Proteomes" id="UP001066276"/>
    </source>
</evidence>